<comment type="caution">
    <text evidence="7">The sequence shown here is derived from an EMBL/GenBank/DDBJ whole genome shotgun (WGS) entry which is preliminary data.</text>
</comment>
<proteinExistence type="inferred from homology"/>
<dbReference type="Gene3D" id="1.10.1740.10">
    <property type="match status" value="1"/>
</dbReference>
<evidence type="ECO:0000256" key="2">
    <source>
        <dbReference type="ARBA" id="ARBA00023015"/>
    </source>
</evidence>
<dbReference type="Pfam" id="PF04542">
    <property type="entry name" value="Sigma70_r2"/>
    <property type="match status" value="1"/>
</dbReference>
<dbReference type="GO" id="GO:0006352">
    <property type="term" value="P:DNA-templated transcription initiation"/>
    <property type="evidence" value="ECO:0007669"/>
    <property type="project" value="InterPro"/>
</dbReference>
<dbReference type="GO" id="GO:0003677">
    <property type="term" value="F:DNA binding"/>
    <property type="evidence" value="ECO:0007669"/>
    <property type="project" value="InterPro"/>
</dbReference>
<dbReference type="PANTHER" id="PTHR43133:SF62">
    <property type="entry name" value="RNA POLYMERASE SIGMA FACTOR SIGZ"/>
    <property type="match status" value="1"/>
</dbReference>
<gene>
    <name evidence="7" type="ORF">ENQ20_13065</name>
</gene>
<reference evidence="7" key="1">
    <citation type="journal article" date="2020" name="mSystems">
        <title>Genome- and Community-Level Interaction Insights into Carbon Utilization and Element Cycling Functions of Hydrothermarchaeota in Hydrothermal Sediment.</title>
        <authorList>
            <person name="Zhou Z."/>
            <person name="Liu Y."/>
            <person name="Xu W."/>
            <person name="Pan J."/>
            <person name="Luo Z.H."/>
            <person name="Li M."/>
        </authorList>
    </citation>
    <scope>NUCLEOTIDE SEQUENCE [LARGE SCALE GENOMIC DNA]</scope>
    <source>
        <strain evidence="7">SpSt-289</strain>
    </source>
</reference>
<feature type="domain" description="RNA polymerase sigma-70 region 2" evidence="5">
    <location>
        <begin position="59"/>
        <end position="127"/>
    </location>
</feature>
<evidence type="ECO:0000256" key="1">
    <source>
        <dbReference type="ARBA" id="ARBA00010641"/>
    </source>
</evidence>
<dbReference type="InterPro" id="IPR014284">
    <property type="entry name" value="RNA_pol_sigma-70_dom"/>
</dbReference>
<evidence type="ECO:0000256" key="3">
    <source>
        <dbReference type="ARBA" id="ARBA00023082"/>
    </source>
</evidence>
<protein>
    <submittedName>
        <fullName evidence="7">Sigma-70 family RNA polymerase sigma factor</fullName>
    </submittedName>
</protein>
<dbReference type="InterPro" id="IPR039425">
    <property type="entry name" value="RNA_pol_sigma-70-like"/>
</dbReference>
<dbReference type="InterPro" id="IPR007627">
    <property type="entry name" value="RNA_pol_sigma70_r2"/>
</dbReference>
<dbReference type="GO" id="GO:0016987">
    <property type="term" value="F:sigma factor activity"/>
    <property type="evidence" value="ECO:0007669"/>
    <property type="project" value="UniProtKB-KW"/>
</dbReference>
<feature type="domain" description="RNA polymerase sigma factor 70 region 4 type 2" evidence="6">
    <location>
        <begin position="165"/>
        <end position="217"/>
    </location>
</feature>
<keyword evidence="3" id="KW-0731">Sigma factor</keyword>
<dbReference type="AlphaFoldDB" id="A0A7C1FQ91"/>
<evidence type="ECO:0000313" key="7">
    <source>
        <dbReference type="EMBL" id="HDX32398.1"/>
    </source>
</evidence>
<dbReference type="EMBL" id="DSMG01000130">
    <property type="protein sequence ID" value="HDX32398.1"/>
    <property type="molecule type" value="Genomic_DNA"/>
</dbReference>
<comment type="similarity">
    <text evidence="1">Belongs to the sigma-70 factor family. ECF subfamily.</text>
</comment>
<evidence type="ECO:0000256" key="4">
    <source>
        <dbReference type="ARBA" id="ARBA00023163"/>
    </source>
</evidence>
<organism evidence="7">
    <name type="scientific">Caldilinea aerophila</name>
    <dbReference type="NCBI Taxonomy" id="133453"/>
    <lineage>
        <taxon>Bacteria</taxon>
        <taxon>Bacillati</taxon>
        <taxon>Chloroflexota</taxon>
        <taxon>Caldilineae</taxon>
        <taxon>Caldilineales</taxon>
        <taxon>Caldilineaceae</taxon>
        <taxon>Caldilinea</taxon>
    </lineage>
</organism>
<name>A0A7C1FQ91_9CHLR</name>
<dbReference type="CDD" id="cd06171">
    <property type="entry name" value="Sigma70_r4"/>
    <property type="match status" value="1"/>
</dbReference>
<keyword evidence="2" id="KW-0805">Transcription regulation</keyword>
<evidence type="ECO:0000259" key="6">
    <source>
        <dbReference type="Pfam" id="PF08281"/>
    </source>
</evidence>
<dbReference type="SUPFAM" id="SSF88946">
    <property type="entry name" value="Sigma2 domain of RNA polymerase sigma factors"/>
    <property type="match status" value="1"/>
</dbReference>
<evidence type="ECO:0000259" key="5">
    <source>
        <dbReference type="Pfam" id="PF04542"/>
    </source>
</evidence>
<dbReference type="InterPro" id="IPR013324">
    <property type="entry name" value="RNA_pol_sigma_r3/r4-like"/>
</dbReference>
<dbReference type="NCBIfam" id="TIGR02937">
    <property type="entry name" value="sigma70-ECF"/>
    <property type="match status" value="1"/>
</dbReference>
<dbReference type="SUPFAM" id="SSF88659">
    <property type="entry name" value="Sigma3 and sigma4 domains of RNA polymerase sigma factors"/>
    <property type="match status" value="1"/>
</dbReference>
<sequence>MITDSLGSIRLQARRPVYSSKHQIEQRRDLGRPVNLFAFTDEQLLEQIAQRNAEALETLYDRHAQVVYSLILRIVRNQTSAEEILQEAFWQVWTSAGSYQGSGSAAAWLYRIARNKALDYLRRLKRTTEGGEVEYLDAIANAMEPGSGVGHSTVEQAAERNWRAQQVRAALQSLPEEQRICVELAYFDGLSQSQIAELLRLPLGTVKTRLRLGIEKLERLLLAAGLQGSETLR</sequence>
<dbReference type="Gene3D" id="1.10.10.10">
    <property type="entry name" value="Winged helix-like DNA-binding domain superfamily/Winged helix DNA-binding domain"/>
    <property type="match status" value="1"/>
</dbReference>
<dbReference type="Pfam" id="PF08281">
    <property type="entry name" value="Sigma70_r4_2"/>
    <property type="match status" value="1"/>
</dbReference>
<accession>A0A7C1FQ91</accession>
<keyword evidence="4" id="KW-0804">Transcription</keyword>
<dbReference type="InterPro" id="IPR036388">
    <property type="entry name" value="WH-like_DNA-bd_sf"/>
</dbReference>
<dbReference type="InterPro" id="IPR013325">
    <property type="entry name" value="RNA_pol_sigma_r2"/>
</dbReference>
<dbReference type="PANTHER" id="PTHR43133">
    <property type="entry name" value="RNA POLYMERASE ECF-TYPE SIGMA FACTO"/>
    <property type="match status" value="1"/>
</dbReference>
<dbReference type="InterPro" id="IPR013249">
    <property type="entry name" value="RNA_pol_sigma70_r4_t2"/>
</dbReference>